<keyword evidence="8 13" id="KW-0560">Oxidoreductase</keyword>
<dbReference type="InterPro" id="IPR040986">
    <property type="entry name" value="QSOX_FAD-bd_dom"/>
</dbReference>
<evidence type="ECO:0000313" key="18">
    <source>
        <dbReference type="Proteomes" id="UP000007303"/>
    </source>
</evidence>
<dbReference type="InterPro" id="IPR041269">
    <property type="entry name" value="QSOX_Trx1"/>
</dbReference>
<evidence type="ECO:0000256" key="9">
    <source>
        <dbReference type="ARBA" id="ARBA00023157"/>
    </source>
</evidence>
<dbReference type="CDD" id="cd02992">
    <property type="entry name" value="PDI_a_QSOX"/>
    <property type="match status" value="1"/>
</dbReference>
<dbReference type="GO" id="GO:0000139">
    <property type="term" value="C:Golgi membrane"/>
    <property type="evidence" value="ECO:0007669"/>
    <property type="project" value="TreeGrafter"/>
</dbReference>
<feature type="domain" description="Thioredoxin" evidence="16">
    <location>
        <begin position="1"/>
        <end position="119"/>
    </location>
</feature>
<dbReference type="PANTHER" id="PTHR22897:SF6">
    <property type="entry name" value="SULFHYDRYL OXIDASE 1"/>
    <property type="match status" value="1"/>
</dbReference>
<dbReference type="GO" id="GO:0006457">
    <property type="term" value="P:protein folding"/>
    <property type="evidence" value="ECO:0007669"/>
    <property type="project" value="TreeGrafter"/>
</dbReference>
<comment type="cofactor">
    <cofactor evidence="1 13">
        <name>FAD</name>
        <dbReference type="ChEBI" id="CHEBI:57692"/>
    </cofactor>
</comment>
<dbReference type="InterPro" id="IPR036774">
    <property type="entry name" value="ERV/ALR_sulphydryl_oxid_sf"/>
</dbReference>
<dbReference type="EC" id="1.8.3.2" evidence="13"/>
<dbReference type="InterPro" id="IPR036249">
    <property type="entry name" value="Thioredoxin-like_sf"/>
</dbReference>
<keyword evidence="10" id="KW-0325">Glycoprotein</keyword>
<dbReference type="FunFam" id="3.40.30.10:FF:000073">
    <property type="entry name" value="Sulfhydryl oxidase"/>
    <property type="match status" value="1"/>
</dbReference>
<dbReference type="InterPro" id="IPR039798">
    <property type="entry name" value="Sulfhydryl_oxidase"/>
</dbReference>
<dbReference type="InterPro" id="IPR042568">
    <property type="entry name" value="QSOX_FAD-bd_sf"/>
</dbReference>
<organism evidence="17 18">
    <name type="scientific">Tetraodon nigroviridis</name>
    <name type="common">Spotted green pufferfish</name>
    <name type="synonym">Chelonodon nigroviridis</name>
    <dbReference type="NCBI Taxonomy" id="99883"/>
    <lineage>
        <taxon>Eukaryota</taxon>
        <taxon>Metazoa</taxon>
        <taxon>Chordata</taxon>
        <taxon>Craniata</taxon>
        <taxon>Vertebrata</taxon>
        <taxon>Euteleostomi</taxon>
        <taxon>Actinopterygii</taxon>
        <taxon>Neopterygii</taxon>
        <taxon>Teleostei</taxon>
        <taxon>Neoteleostei</taxon>
        <taxon>Acanthomorphata</taxon>
        <taxon>Eupercaria</taxon>
        <taxon>Tetraodontiformes</taxon>
        <taxon>Tetradontoidea</taxon>
        <taxon>Tetraodontidae</taxon>
        <taxon>Tetraodon</taxon>
    </lineage>
</organism>
<evidence type="ECO:0000256" key="6">
    <source>
        <dbReference type="ARBA" id="ARBA00022729"/>
    </source>
</evidence>
<dbReference type="PROSITE" id="PS51352">
    <property type="entry name" value="THIOREDOXIN_2"/>
    <property type="match status" value="1"/>
</dbReference>
<dbReference type="PROSITE" id="PS00194">
    <property type="entry name" value="THIOREDOXIN_1"/>
    <property type="match status" value="1"/>
</dbReference>
<comment type="function">
    <text evidence="11">Catalyzes the oxidation of sulfhydryl groups in peptide and protein thiols to disulfides with the reduction of oxygen to hydrogen peroxide. Plays a role in disulfide bond formation in a variety of extracellular proteins. In fibroblasts, required for normal incorporation of laminin into the extracellular matrix, and thereby for normal cell-cell adhesion and cell migration.</text>
</comment>
<feature type="domain" description="ERV/ALR sulfhydryl oxidase" evidence="15">
    <location>
        <begin position="359"/>
        <end position="468"/>
    </location>
</feature>
<dbReference type="FunFam" id="1.20.120.1960:FF:000001">
    <property type="entry name" value="Sulfhydryl oxidase"/>
    <property type="match status" value="1"/>
</dbReference>
<keyword evidence="4" id="KW-0964">Secreted</keyword>
<keyword evidence="7 13" id="KW-0274">FAD</keyword>
<evidence type="ECO:0000256" key="8">
    <source>
        <dbReference type="ARBA" id="ARBA00023002"/>
    </source>
</evidence>
<keyword evidence="18" id="KW-1185">Reference proteome</keyword>
<evidence type="ECO:0000256" key="11">
    <source>
        <dbReference type="ARBA" id="ARBA00045804"/>
    </source>
</evidence>
<dbReference type="Gene3D" id="1.20.120.1960">
    <property type="entry name" value="QSOX sulfhydryl oxidase domain"/>
    <property type="match status" value="1"/>
</dbReference>
<dbReference type="SUPFAM" id="SSF52833">
    <property type="entry name" value="Thioredoxin-like"/>
    <property type="match status" value="1"/>
</dbReference>
<evidence type="ECO:0000256" key="14">
    <source>
        <dbReference type="SAM" id="MobiDB-lite"/>
    </source>
</evidence>
<evidence type="ECO:0000256" key="1">
    <source>
        <dbReference type="ARBA" id="ARBA00001974"/>
    </source>
</evidence>
<reference evidence="18" key="1">
    <citation type="journal article" date="2004" name="Nature">
        <title>Genome duplication in the teleost fish Tetraodon nigroviridis reveals the early vertebrate proto-karyotype.</title>
        <authorList>
            <person name="Jaillon O."/>
            <person name="Aury J.-M."/>
            <person name="Brunet F."/>
            <person name="Petit J.-L."/>
            <person name="Stange-Thomann N."/>
            <person name="Mauceli E."/>
            <person name="Bouneau L."/>
            <person name="Fischer C."/>
            <person name="Ozouf-Costaz C."/>
            <person name="Bernot A."/>
            <person name="Nicaud S."/>
            <person name="Jaffe D."/>
            <person name="Fisher S."/>
            <person name="Lutfalla G."/>
            <person name="Dossat C."/>
            <person name="Segurens B."/>
            <person name="Dasilva C."/>
            <person name="Salanoubat M."/>
            <person name="Levy M."/>
            <person name="Boudet N."/>
            <person name="Castellano S."/>
            <person name="Anthouard V."/>
            <person name="Jubin C."/>
            <person name="Castelli V."/>
            <person name="Katinka M."/>
            <person name="Vacherie B."/>
            <person name="Biemont C."/>
            <person name="Skalli Z."/>
            <person name="Cattolico L."/>
            <person name="Poulain J."/>
            <person name="De Berardinis V."/>
            <person name="Cruaud C."/>
            <person name="Duprat S."/>
            <person name="Brottier P."/>
            <person name="Coutanceau J.-P."/>
            <person name="Gouzy J."/>
            <person name="Parra G."/>
            <person name="Lardier G."/>
            <person name="Chapple C."/>
            <person name="McKernan K.J."/>
            <person name="McEwan P."/>
            <person name="Bosak S."/>
            <person name="Kellis M."/>
            <person name="Volff J.-N."/>
            <person name="Guigo R."/>
            <person name="Zody M.C."/>
            <person name="Mesirov J."/>
            <person name="Lindblad-Toh K."/>
            <person name="Birren B."/>
            <person name="Nusbaum C."/>
            <person name="Kahn D."/>
            <person name="Robinson-Rechavi M."/>
            <person name="Laudet V."/>
            <person name="Schachter V."/>
            <person name="Quetier F."/>
            <person name="Saurin W."/>
            <person name="Scarpelli C."/>
            <person name="Wincker P."/>
            <person name="Lander E.S."/>
            <person name="Weissenbach J."/>
            <person name="Roest Crollius H."/>
        </authorList>
    </citation>
    <scope>NUCLEOTIDE SEQUENCE [LARGE SCALE GENOMIC DNA]</scope>
</reference>
<evidence type="ECO:0000256" key="13">
    <source>
        <dbReference type="RuleBase" id="RU371123"/>
    </source>
</evidence>
<dbReference type="InterPro" id="IPR017905">
    <property type="entry name" value="ERV/ALR_sulphydryl_oxidase"/>
</dbReference>
<dbReference type="GO" id="GO:0003756">
    <property type="term" value="F:protein disulfide isomerase activity"/>
    <property type="evidence" value="ECO:0007669"/>
    <property type="project" value="TreeGrafter"/>
</dbReference>
<feature type="compositionally biased region" description="Basic residues" evidence="14">
    <location>
        <begin position="558"/>
        <end position="572"/>
    </location>
</feature>
<feature type="transmembrane region" description="Helical" evidence="13">
    <location>
        <begin position="609"/>
        <end position="626"/>
    </location>
</feature>
<dbReference type="InterPro" id="IPR013766">
    <property type="entry name" value="Thioredoxin_domain"/>
</dbReference>
<comment type="subcellular location">
    <subcellularLocation>
        <location evidence="2">Secreted</location>
    </subcellularLocation>
</comment>
<dbReference type="Ensembl" id="ENSTNIT00000000511.1">
    <property type="protein sequence ID" value="ENSTNIP00000002014.1"/>
    <property type="gene ID" value="ENSTNIG00000015500.1"/>
</dbReference>
<dbReference type="PANTHER" id="PTHR22897">
    <property type="entry name" value="QUIESCIN Q6-RELATED SULFHYDRYL OXIDASE"/>
    <property type="match status" value="1"/>
</dbReference>
<keyword evidence="5 13" id="KW-0285">Flavoprotein</keyword>
<name>H3C198_TETNG</name>
<dbReference type="Pfam" id="PF04777">
    <property type="entry name" value="Evr1_Alr"/>
    <property type="match status" value="1"/>
</dbReference>
<dbReference type="Pfam" id="PF00085">
    <property type="entry name" value="Thioredoxin"/>
    <property type="match status" value="1"/>
</dbReference>
<dbReference type="Gene3D" id="3.40.30.10">
    <property type="entry name" value="Glutaredoxin"/>
    <property type="match status" value="2"/>
</dbReference>
<dbReference type="FunFam" id="3.40.30.10:FF:000080">
    <property type="entry name" value="Sulfhydryl oxidase"/>
    <property type="match status" value="1"/>
</dbReference>
<reference evidence="17" key="2">
    <citation type="submission" date="2025-08" db="UniProtKB">
        <authorList>
            <consortium name="Ensembl"/>
        </authorList>
    </citation>
    <scope>IDENTIFICATION</scope>
</reference>
<evidence type="ECO:0000256" key="12">
    <source>
        <dbReference type="ARBA" id="ARBA00048864"/>
    </source>
</evidence>
<evidence type="ECO:0000256" key="7">
    <source>
        <dbReference type="ARBA" id="ARBA00022827"/>
    </source>
</evidence>
<protein>
    <recommendedName>
        <fullName evidence="13">Sulfhydryl oxidase</fullName>
        <ecNumber evidence="13">1.8.3.2</ecNumber>
    </recommendedName>
</protein>
<keyword evidence="9" id="KW-1015">Disulfide bond</keyword>
<keyword evidence="13" id="KW-1133">Transmembrane helix</keyword>
<accession>H3C198</accession>
<keyword evidence="6" id="KW-0732">Signal</keyword>
<dbReference type="Pfam" id="PF18371">
    <property type="entry name" value="FAD_SOX"/>
    <property type="match status" value="1"/>
</dbReference>
<proteinExistence type="inferred from homology"/>
<dbReference type="PROSITE" id="PS51324">
    <property type="entry name" value="ERV_ALR"/>
    <property type="match status" value="1"/>
</dbReference>
<evidence type="ECO:0000259" key="16">
    <source>
        <dbReference type="PROSITE" id="PS51352"/>
    </source>
</evidence>
<feature type="region of interest" description="Disordered" evidence="14">
    <location>
        <begin position="509"/>
        <end position="576"/>
    </location>
</feature>
<evidence type="ECO:0000256" key="10">
    <source>
        <dbReference type="ARBA" id="ARBA00023180"/>
    </source>
</evidence>
<dbReference type="PRINTS" id="PR00421">
    <property type="entry name" value="THIOREDOXIN"/>
</dbReference>
<dbReference type="AlphaFoldDB" id="H3C198"/>
<reference evidence="17" key="3">
    <citation type="submission" date="2025-09" db="UniProtKB">
        <authorList>
            <consortium name="Ensembl"/>
        </authorList>
    </citation>
    <scope>IDENTIFICATION</scope>
</reference>
<dbReference type="HOGENOM" id="CLU_020182_1_0_1"/>
<comment type="catalytic activity">
    <reaction evidence="12 13">
        <text>2 R'C(R)SH + O2 = R'C(R)S-S(R)CR' + H2O2</text>
        <dbReference type="Rhea" id="RHEA:17357"/>
        <dbReference type="ChEBI" id="CHEBI:15379"/>
        <dbReference type="ChEBI" id="CHEBI:16240"/>
        <dbReference type="ChEBI" id="CHEBI:16520"/>
        <dbReference type="ChEBI" id="CHEBI:17412"/>
        <dbReference type="EC" id="1.8.3.2"/>
    </reaction>
</comment>
<dbReference type="Pfam" id="PF18108">
    <property type="entry name" value="QSOX_Trx1"/>
    <property type="match status" value="1"/>
</dbReference>
<dbReference type="Gene3D" id="1.20.120.310">
    <property type="entry name" value="ERV/ALR sulfhydryl oxidase domain"/>
    <property type="match status" value="1"/>
</dbReference>
<sequence>SDQIILLNAKSVESVLVNSTAAIVAEFYASWCGHCVAFSPVYKTLARDIKEWKPAVDLAAVDCAAMETRQVCLDYGVKGYPTIKFFHAYSKDGSRGLPLKDFPRDVRRLRHRIIDQLEKHPEQWPPACPPLEPISQAEVDAFFQTNSVEHLALIFEDDKSYIGREVTLDLLQFENIAVRRVLSTQKELVTRLGVTDFPSCYLYYSGGNFTRLQVNMEARTFYSYALQRLPGVVRAGIPRPGRAHLLWTVLTFPRWHRSRVYMADLESTLDYSLRVELASSGAFRGDAPAVAEAFTTVFPKYFPGRPMVMNLLQSLNTWLQDQSGDEISYEELKKRLDSTAQTPNAALPEGARWVACQGSQPHLRRFPCGVWTLFHVSYRPSKKRRRRSPGSFQGPDPQEVLSAMRSYVRHFFGCRPCAQHFEEMAEESLSELSTLSAAVLWLWSRHNRVNNRLAGDLSEDPNFPKIQWPPPEMCPTCHSLRENGEHRWNQDQVLAFLVSYYSANNILTEEEEEEVQDEAAARREAEGGEEATAGEMTGKVSAPTTWAKHEMMGEGRPPFRRRPSIQAKRRQKRELGSRYSSEEAEWSRRRAWMSVLSIGFTRADVSLCVVLYFLSSVCLLAMYLFFKSRLKVRKAKIAL</sequence>
<dbReference type="Proteomes" id="UP000007303">
    <property type="component" value="Unassembled WGS sequence"/>
</dbReference>
<dbReference type="SUPFAM" id="SSF69000">
    <property type="entry name" value="FAD-dependent thiol oxidase"/>
    <property type="match status" value="1"/>
</dbReference>
<evidence type="ECO:0000256" key="3">
    <source>
        <dbReference type="ARBA" id="ARBA00006041"/>
    </source>
</evidence>
<dbReference type="FunFam" id="1.20.120.310:FF:000001">
    <property type="entry name" value="Sulfhydryl oxidase"/>
    <property type="match status" value="1"/>
</dbReference>
<evidence type="ECO:0000256" key="4">
    <source>
        <dbReference type="ARBA" id="ARBA00022525"/>
    </source>
</evidence>
<evidence type="ECO:0000256" key="5">
    <source>
        <dbReference type="ARBA" id="ARBA00022630"/>
    </source>
</evidence>
<dbReference type="GO" id="GO:0005615">
    <property type="term" value="C:extracellular space"/>
    <property type="evidence" value="ECO:0007669"/>
    <property type="project" value="TreeGrafter"/>
</dbReference>
<keyword evidence="13" id="KW-0812">Transmembrane</keyword>
<dbReference type="GeneTree" id="ENSGT00940000159504"/>
<evidence type="ECO:0000313" key="17">
    <source>
        <dbReference type="Ensembl" id="ENSTNIP00000002014.1"/>
    </source>
</evidence>
<dbReference type="InterPro" id="IPR017937">
    <property type="entry name" value="Thioredoxin_CS"/>
</dbReference>
<keyword evidence="13" id="KW-0472">Membrane</keyword>
<comment type="similarity">
    <text evidence="3 13">Belongs to the quiescin-sulfhydryl oxidase (QSOX) family.</text>
</comment>
<evidence type="ECO:0000259" key="15">
    <source>
        <dbReference type="PROSITE" id="PS51324"/>
    </source>
</evidence>
<dbReference type="GO" id="GO:0016971">
    <property type="term" value="F:flavin-dependent sulfhydryl oxidase activity"/>
    <property type="evidence" value="ECO:0007669"/>
    <property type="project" value="InterPro"/>
</dbReference>
<evidence type="ECO:0000256" key="2">
    <source>
        <dbReference type="ARBA" id="ARBA00004613"/>
    </source>
</evidence>